<evidence type="ECO:0000256" key="2">
    <source>
        <dbReference type="ARBA" id="ARBA00022691"/>
    </source>
</evidence>
<feature type="domain" description="Methyltransferase small" evidence="3">
    <location>
        <begin position="155"/>
        <end position="270"/>
    </location>
</feature>
<accession>E3I7B7</accession>
<dbReference type="CDD" id="cd02440">
    <property type="entry name" value="AdoMet_MTases"/>
    <property type="match status" value="1"/>
</dbReference>
<dbReference type="HOGENOM" id="CLU_076082_0_0_5"/>
<dbReference type="InterPro" id="IPR007848">
    <property type="entry name" value="Small_mtfrase_dom"/>
</dbReference>
<name>E3I7B7_RHOVT</name>
<dbReference type="Proteomes" id="UP000001399">
    <property type="component" value="Chromosome"/>
</dbReference>
<gene>
    <name evidence="4" type="ordered locus">Rvan_1516</name>
</gene>
<protein>
    <submittedName>
        <fullName evidence="4">Methyltransferase small</fullName>
    </submittedName>
</protein>
<dbReference type="InterPro" id="IPR029063">
    <property type="entry name" value="SAM-dependent_MTases_sf"/>
</dbReference>
<evidence type="ECO:0000259" key="3">
    <source>
        <dbReference type="Pfam" id="PF05175"/>
    </source>
</evidence>
<dbReference type="PANTHER" id="PTHR18895">
    <property type="entry name" value="HEMK METHYLTRANSFERASE"/>
    <property type="match status" value="1"/>
</dbReference>
<dbReference type="PANTHER" id="PTHR18895:SF74">
    <property type="entry name" value="MTRF1L RELEASE FACTOR GLUTAMINE METHYLTRANSFERASE"/>
    <property type="match status" value="1"/>
</dbReference>
<dbReference type="KEGG" id="rva:Rvan_1516"/>
<keyword evidence="2" id="KW-0949">S-adenosyl-L-methionine</keyword>
<evidence type="ECO:0000313" key="4">
    <source>
        <dbReference type="EMBL" id="ADP70768.1"/>
    </source>
</evidence>
<dbReference type="Pfam" id="PF05175">
    <property type="entry name" value="MTS"/>
    <property type="match status" value="1"/>
</dbReference>
<proteinExistence type="predicted"/>
<sequence>MKLTAKNPEETIYTPVPCTFASVWRQELNALLGLAEGVRATGYRFTTITPSSHALVNARPGNREARDIEGVLGWSRPFQKDVIPAHLFGLMEKAGVLQREGALWRSTVRFSTLQGDLFMHSAFPTTARDAVFFGPDTYKFVDAINAWLNGRAGQVGRAADVCAGAGPGGIAIAKACPGAEVLLLDLNPKAVDFAAVNAAVAGRPNACATMSNLFSNAAGSFDLVVSHPPYLIDASERAYRHGGGPLGAGLAITIIKAAIERLSPSGTLLLFTGVAIVEGRDPFLAAAAEALDRAGIDWAYREVDPDVFGEELARDPYQIADRIALVVVTATRAASA</sequence>
<dbReference type="InterPro" id="IPR050320">
    <property type="entry name" value="N5-glutamine_MTase"/>
</dbReference>
<dbReference type="GO" id="GO:0036009">
    <property type="term" value="F:protein-glutamine N-methyltransferase activity"/>
    <property type="evidence" value="ECO:0007669"/>
    <property type="project" value="TreeGrafter"/>
</dbReference>
<keyword evidence="5" id="KW-1185">Reference proteome</keyword>
<dbReference type="AlphaFoldDB" id="E3I7B7"/>
<evidence type="ECO:0000256" key="1">
    <source>
        <dbReference type="ARBA" id="ARBA00022603"/>
    </source>
</evidence>
<dbReference type="eggNOG" id="COG2890">
    <property type="taxonomic scope" value="Bacteria"/>
</dbReference>
<dbReference type="STRING" id="648757.Rvan_1516"/>
<dbReference type="SUPFAM" id="SSF53335">
    <property type="entry name" value="S-adenosyl-L-methionine-dependent methyltransferases"/>
    <property type="match status" value="1"/>
</dbReference>
<organism evidence="4 5">
    <name type="scientific">Rhodomicrobium vannielii (strain ATCC 17100 / DSM 162 / LMG 4299 / NCIMB 10020 / ATH 3.1.1)</name>
    <dbReference type="NCBI Taxonomy" id="648757"/>
    <lineage>
        <taxon>Bacteria</taxon>
        <taxon>Pseudomonadati</taxon>
        <taxon>Pseudomonadota</taxon>
        <taxon>Alphaproteobacteria</taxon>
        <taxon>Hyphomicrobiales</taxon>
        <taxon>Hyphomicrobiaceae</taxon>
        <taxon>Rhodomicrobium</taxon>
    </lineage>
</organism>
<reference evidence="5" key="1">
    <citation type="journal article" date="2011" name="J. Bacteriol.">
        <title>Genome sequences of eight morphologically diverse alphaproteobacteria.</title>
        <authorList>
            <consortium name="US DOE Joint Genome Institute"/>
            <person name="Brown P.J."/>
            <person name="Kysela D.T."/>
            <person name="Buechlein A."/>
            <person name="Hemmerich C."/>
            <person name="Brun Y.V."/>
        </authorList>
    </citation>
    <scope>NUCLEOTIDE SEQUENCE [LARGE SCALE GENOMIC DNA]</scope>
    <source>
        <strain evidence="5">ATCC 17100 / ATH 3.1.1 / DSM 162 / LMG 4299</strain>
    </source>
</reference>
<keyword evidence="4" id="KW-0808">Transferase</keyword>
<dbReference type="GO" id="GO:0032259">
    <property type="term" value="P:methylation"/>
    <property type="evidence" value="ECO:0007669"/>
    <property type="project" value="UniProtKB-KW"/>
</dbReference>
<dbReference type="Gene3D" id="3.40.50.150">
    <property type="entry name" value="Vaccinia Virus protein VP39"/>
    <property type="match status" value="1"/>
</dbReference>
<keyword evidence="1 4" id="KW-0489">Methyltransferase</keyword>
<dbReference type="EMBL" id="CP002292">
    <property type="protein sequence ID" value="ADP70768.1"/>
    <property type="molecule type" value="Genomic_DNA"/>
</dbReference>
<evidence type="ECO:0000313" key="5">
    <source>
        <dbReference type="Proteomes" id="UP000001399"/>
    </source>
</evidence>